<dbReference type="GO" id="GO:0055085">
    <property type="term" value="P:transmembrane transport"/>
    <property type="evidence" value="ECO:0007669"/>
    <property type="project" value="InterPro"/>
</dbReference>
<feature type="domain" description="ABC transmembrane type-1" evidence="8">
    <location>
        <begin position="49"/>
        <end position="252"/>
    </location>
</feature>
<keyword evidence="4 7" id="KW-0812">Transmembrane</keyword>
<evidence type="ECO:0000256" key="3">
    <source>
        <dbReference type="ARBA" id="ARBA00022475"/>
    </source>
</evidence>
<accession>A0A6G7YB58</accession>
<evidence type="ECO:0000256" key="6">
    <source>
        <dbReference type="ARBA" id="ARBA00023136"/>
    </source>
</evidence>
<keyword evidence="10" id="KW-1185">Reference proteome</keyword>
<evidence type="ECO:0000256" key="1">
    <source>
        <dbReference type="ARBA" id="ARBA00004651"/>
    </source>
</evidence>
<reference evidence="9 10" key="1">
    <citation type="submission" date="2020-03" db="EMBL/GenBank/DDBJ databases">
        <title>Propioniciclava sp. nov., isolated from Hydrophilus acuminatus.</title>
        <authorList>
            <person name="Hyun D.-W."/>
            <person name="Bae J.-W."/>
        </authorList>
    </citation>
    <scope>NUCLEOTIDE SEQUENCE [LARGE SCALE GENOMIC DNA]</scope>
    <source>
        <strain evidence="9 10">HDW11</strain>
    </source>
</reference>
<dbReference type="SUPFAM" id="SSF161098">
    <property type="entry name" value="MetI-like"/>
    <property type="match status" value="1"/>
</dbReference>
<comment type="subcellular location">
    <subcellularLocation>
        <location evidence="1 7">Cell membrane</location>
        <topology evidence="1 7">Multi-pass membrane protein</topology>
    </subcellularLocation>
</comment>
<keyword evidence="5 7" id="KW-1133">Transmembrane helix</keyword>
<evidence type="ECO:0000313" key="9">
    <source>
        <dbReference type="EMBL" id="QIK74035.1"/>
    </source>
</evidence>
<organism evidence="9 10">
    <name type="scientific">Propioniciclava coleopterorum</name>
    <dbReference type="NCBI Taxonomy" id="2714937"/>
    <lineage>
        <taxon>Bacteria</taxon>
        <taxon>Bacillati</taxon>
        <taxon>Actinomycetota</taxon>
        <taxon>Actinomycetes</taxon>
        <taxon>Propionibacteriales</taxon>
        <taxon>Propionibacteriaceae</taxon>
        <taxon>Propioniciclava</taxon>
    </lineage>
</organism>
<dbReference type="InterPro" id="IPR000515">
    <property type="entry name" value="MetI-like"/>
</dbReference>
<gene>
    <name evidence="9" type="ORF">G7070_16820</name>
</gene>
<feature type="transmembrane region" description="Helical" evidence="7">
    <location>
        <begin position="53"/>
        <end position="74"/>
    </location>
</feature>
<keyword evidence="6 7" id="KW-0472">Membrane</keyword>
<feature type="transmembrane region" description="Helical" evidence="7">
    <location>
        <begin position="233"/>
        <end position="252"/>
    </location>
</feature>
<keyword evidence="2 7" id="KW-0813">Transport</keyword>
<keyword evidence="3" id="KW-1003">Cell membrane</keyword>
<proteinExistence type="inferred from homology"/>
<evidence type="ECO:0000256" key="5">
    <source>
        <dbReference type="ARBA" id="ARBA00022989"/>
    </source>
</evidence>
<evidence type="ECO:0000256" key="2">
    <source>
        <dbReference type="ARBA" id="ARBA00022448"/>
    </source>
</evidence>
<sequence length="266" mass="29912">MVLPFVWMIFTAVRPAAELAQPNPPFFPRAWDFNNFVRAFEAAPFGIYARNSFIIGAVHVVTVLTLGSAAGYALAKLRFRARNWIFAWFLATMMIPFYATVIPSFLLVRFMPLFGGNDIFGQGGQGWINTWWALLIPGAVGAFSIFLLRQFYVTTPTELIEAARLDGLSEPRIWLQIITPLIKPGLLTVALLAFESGWNNFLWPLLVTSSEDLRVIQVGLSVFRQESNTQWDLLMAGTALSAVPMIVLFLFFQRYFVNGFVNSGIK</sequence>
<comment type="similarity">
    <text evidence="7">Belongs to the binding-protein-dependent transport system permease family.</text>
</comment>
<dbReference type="EMBL" id="CP049865">
    <property type="protein sequence ID" value="QIK74035.1"/>
    <property type="molecule type" value="Genomic_DNA"/>
</dbReference>
<dbReference type="KEGG" id="prv:G7070_16820"/>
<evidence type="ECO:0000256" key="4">
    <source>
        <dbReference type="ARBA" id="ARBA00022692"/>
    </source>
</evidence>
<dbReference type="CDD" id="cd06261">
    <property type="entry name" value="TM_PBP2"/>
    <property type="match status" value="1"/>
</dbReference>
<evidence type="ECO:0000313" key="10">
    <source>
        <dbReference type="Proteomes" id="UP000501058"/>
    </source>
</evidence>
<feature type="transmembrane region" description="Helical" evidence="7">
    <location>
        <begin position="131"/>
        <end position="152"/>
    </location>
</feature>
<dbReference type="Proteomes" id="UP000501058">
    <property type="component" value="Chromosome"/>
</dbReference>
<evidence type="ECO:0000256" key="7">
    <source>
        <dbReference type="RuleBase" id="RU363032"/>
    </source>
</evidence>
<dbReference type="PANTHER" id="PTHR43744:SF12">
    <property type="entry name" value="ABC TRANSPORTER PERMEASE PROTEIN MG189-RELATED"/>
    <property type="match status" value="1"/>
</dbReference>
<feature type="transmembrane region" description="Helical" evidence="7">
    <location>
        <begin position="86"/>
        <end position="111"/>
    </location>
</feature>
<evidence type="ECO:0000259" key="8">
    <source>
        <dbReference type="PROSITE" id="PS50928"/>
    </source>
</evidence>
<dbReference type="AlphaFoldDB" id="A0A6G7YB58"/>
<dbReference type="GO" id="GO:0005886">
    <property type="term" value="C:plasma membrane"/>
    <property type="evidence" value="ECO:0007669"/>
    <property type="project" value="UniProtKB-SubCell"/>
</dbReference>
<dbReference type="PROSITE" id="PS50928">
    <property type="entry name" value="ABC_TM1"/>
    <property type="match status" value="1"/>
</dbReference>
<protein>
    <submittedName>
        <fullName evidence="9">Carbohydrate ABC transporter permease</fullName>
    </submittedName>
</protein>
<dbReference type="Pfam" id="PF00528">
    <property type="entry name" value="BPD_transp_1"/>
    <property type="match status" value="1"/>
</dbReference>
<dbReference type="PANTHER" id="PTHR43744">
    <property type="entry name" value="ABC TRANSPORTER PERMEASE PROTEIN MG189-RELATED-RELATED"/>
    <property type="match status" value="1"/>
</dbReference>
<dbReference type="InterPro" id="IPR035906">
    <property type="entry name" value="MetI-like_sf"/>
</dbReference>
<dbReference type="Gene3D" id="1.10.3720.10">
    <property type="entry name" value="MetI-like"/>
    <property type="match status" value="1"/>
</dbReference>
<name>A0A6G7YB58_9ACTN</name>